<feature type="region of interest" description="Disordered" evidence="2">
    <location>
        <begin position="476"/>
        <end position="496"/>
    </location>
</feature>
<dbReference type="OrthoDB" id="5449at10239"/>
<keyword evidence="4" id="KW-1185">Reference proteome</keyword>
<keyword evidence="1" id="KW-0175">Coiled coil</keyword>
<gene>
    <name evidence="3" type="ORF">VIP0015</name>
</gene>
<name>B1GS71_9CAUD</name>
<evidence type="ECO:0000256" key="2">
    <source>
        <dbReference type="SAM" id="MobiDB-lite"/>
    </source>
</evidence>
<sequence length="496" mass="54761">MHWLPPHGAISPCVIIRPQTNRGELTMIVKIGDKWVVKSKDGSQQFGEYDTEEAAKKRLAEVEAFKHMNNKLQVNVLTTINSASNISEQIIDGDPHYVIKNVVPVVDDVVMNNGLYPGEEIRKSYHGLDGKPAPYNHPMIDGKYVSASMTRAANQFSVGAWIENSSHDGSKALVDLKVNKVIAECSEKGQELLGRIEELMNSAAGAEPIHVSTGLLLNREAAEGTSKGKKYTWIARNMEWDHLAILPPGVPGAGTPEDGVGIFATNGEQIERITVNLEDSTVPDKSANKINYKSWLHKAINYITNKSDLSFENISEQIRQILKAEVGEDAWPYIVAVYNDRVGFEIKGQIFQQFYIVEDDVVKLVGERVKAVYKTELEPVKSTEGEISMTNEELQAVLAEALKPVQESLTAVNQKLTDIEAENVKLKEQLQANTEQEETAMRAAIIAELKLPESAVNALKGEALRETYALTSKPAALKGGFQPNHADDDFDMEAPE</sequence>
<dbReference type="KEGG" id="vg:6128906"/>
<organism evidence="3 4">
    <name type="scientific">Salmonella phage Vi II-E1</name>
    <dbReference type="NCBI Taxonomy" id="424716"/>
    <lineage>
        <taxon>Viruses</taxon>
        <taxon>Duplodnaviria</taxon>
        <taxon>Heunggongvirae</taxon>
        <taxon>Uroviricota</taxon>
        <taxon>Caudoviricetes</taxon>
        <taxon>Macdonaldcampvirus</taxon>
        <taxon>Macdonaldcampvirus ViIIE1</taxon>
    </lineage>
</organism>
<dbReference type="Proteomes" id="UP000001690">
    <property type="component" value="Segment"/>
</dbReference>
<protein>
    <submittedName>
        <fullName evidence="3">Hypothetical phage protein</fullName>
    </submittedName>
</protein>
<evidence type="ECO:0000313" key="3">
    <source>
        <dbReference type="EMBL" id="CAM33120.1"/>
    </source>
</evidence>
<dbReference type="RefSeq" id="YP_001742052.1">
    <property type="nucleotide sequence ID" value="NC_010495.1"/>
</dbReference>
<accession>B1GS71</accession>
<evidence type="ECO:0000256" key="1">
    <source>
        <dbReference type="SAM" id="Coils"/>
    </source>
</evidence>
<feature type="coiled-coil region" evidence="1">
    <location>
        <begin position="409"/>
        <end position="436"/>
    </location>
</feature>
<reference evidence="3 4" key="1">
    <citation type="journal article" date="2008" name="J. Bacteriol.">
        <title>Molecular characterization of the Salmonella enterica serovar Typhi Vi-typing bacteriophage E1.</title>
        <authorList>
            <person name="Pickard D."/>
            <person name="Thomson N.R."/>
            <person name="Baker S."/>
            <person name="Wain J."/>
            <person name="Pardo M."/>
            <person name="Goulding D."/>
            <person name="Hamlin N."/>
            <person name="Choudhary J."/>
            <person name="Threfall J."/>
            <person name="Dougan G."/>
        </authorList>
    </citation>
    <scope>NUCLEOTIDE SEQUENCE</scope>
</reference>
<dbReference type="GeneID" id="6128906"/>
<dbReference type="EMBL" id="AM491472">
    <property type="protein sequence ID" value="CAM33120.1"/>
    <property type="molecule type" value="Genomic_DNA"/>
</dbReference>
<evidence type="ECO:0000313" key="4">
    <source>
        <dbReference type="Proteomes" id="UP000001690"/>
    </source>
</evidence>
<proteinExistence type="predicted"/>